<accession>A0ABM8YZK9</accession>
<reference evidence="1 2" key="1">
    <citation type="submission" date="2021-10" db="EMBL/GenBank/DDBJ databases">
        <authorList>
            <person name="Koch H."/>
        </authorList>
    </citation>
    <scope>NUCLEOTIDE SEQUENCE [LARGE SCALE GENOMIC DNA]</scope>
    <source>
        <strain evidence="1">6680</strain>
    </source>
</reference>
<dbReference type="EMBL" id="OU912926">
    <property type="protein sequence ID" value="CAG9932946.1"/>
    <property type="molecule type" value="Genomic_DNA"/>
</dbReference>
<proteinExistence type="predicted"/>
<keyword evidence="2" id="KW-1185">Reference proteome</keyword>
<protein>
    <submittedName>
        <fullName evidence="1">Uncharacterized protein</fullName>
    </submittedName>
</protein>
<gene>
    <name evidence="1" type="ORF">NTG6680_1693</name>
</gene>
<name>A0ABM8YZK9_9PROT</name>
<sequence length="88" mass="9844">MIGHMSKSGVLFIVRRARPYGYQAEALTGVYFGPDMPFATCEIIALILAGQNTHVQLWQGSRSESTFAVEFRSVNYTSYLDLKRLGPI</sequence>
<evidence type="ECO:0000313" key="1">
    <source>
        <dbReference type="EMBL" id="CAG9932946.1"/>
    </source>
</evidence>
<evidence type="ECO:0000313" key="2">
    <source>
        <dbReference type="Proteomes" id="UP000839052"/>
    </source>
</evidence>
<organism evidence="1 2">
    <name type="scientific">Candidatus Nitrotoga arctica</name>
    <dbReference type="NCBI Taxonomy" id="453162"/>
    <lineage>
        <taxon>Bacteria</taxon>
        <taxon>Pseudomonadati</taxon>
        <taxon>Pseudomonadota</taxon>
        <taxon>Betaproteobacteria</taxon>
        <taxon>Nitrosomonadales</taxon>
        <taxon>Gallionellaceae</taxon>
        <taxon>Candidatus Nitrotoga</taxon>
    </lineage>
</organism>
<dbReference type="Proteomes" id="UP000839052">
    <property type="component" value="Chromosome"/>
</dbReference>